<dbReference type="InterPro" id="IPR000182">
    <property type="entry name" value="GNAT_dom"/>
</dbReference>
<dbReference type="Gene3D" id="3.40.630.30">
    <property type="match status" value="1"/>
</dbReference>
<dbReference type="SUPFAM" id="SSF55729">
    <property type="entry name" value="Acyl-CoA N-acyltransferases (Nat)"/>
    <property type="match status" value="1"/>
</dbReference>
<keyword evidence="3" id="KW-1185">Reference proteome</keyword>
<dbReference type="AlphaFoldDB" id="A0A975T6W2"/>
<dbReference type="RefSeq" id="WP_190603730.1">
    <property type="nucleotide sequence ID" value="NZ_CP021056.1"/>
</dbReference>
<dbReference type="InterPro" id="IPR051531">
    <property type="entry name" value="N-acetyltransferase"/>
</dbReference>
<evidence type="ECO:0000313" key="3">
    <source>
        <dbReference type="Proteomes" id="UP000683511"/>
    </source>
</evidence>
<evidence type="ECO:0000313" key="2">
    <source>
        <dbReference type="EMBL" id="QXE23170.1"/>
    </source>
</evidence>
<dbReference type="PANTHER" id="PTHR43792">
    <property type="entry name" value="GNAT FAMILY, PUTATIVE (AFU_ORTHOLOGUE AFUA_3G00765)-RELATED-RELATED"/>
    <property type="match status" value="1"/>
</dbReference>
<dbReference type="PROSITE" id="PS51186">
    <property type="entry name" value="GNAT"/>
    <property type="match status" value="1"/>
</dbReference>
<protein>
    <submittedName>
        <fullName evidence="2">GCN5-related N-acetyltransferase</fullName>
    </submittedName>
</protein>
<dbReference type="GO" id="GO:0016747">
    <property type="term" value="F:acyltransferase activity, transferring groups other than amino-acyl groups"/>
    <property type="evidence" value="ECO:0007669"/>
    <property type="project" value="InterPro"/>
</dbReference>
<dbReference type="EMBL" id="CP021056">
    <property type="protein sequence ID" value="QXE23170.1"/>
    <property type="molecule type" value="Genomic_DNA"/>
</dbReference>
<organism evidence="2 3">
    <name type="scientific">Richelia sinica FACHB-800</name>
    <dbReference type="NCBI Taxonomy" id="1357546"/>
    <lineage>
        <taxon>Bacteria</taxon>
        <taxon>Bacillati</taxon>
        <taxon>Cyanobacteriota</taxon>
        <taxon>Cyanophyceae</taxon>
        <taxon>Nostocales</taxon>
        <taxon>Nostocaceae</taxon>
        <taxon>Richelia</taxon>
    </lineage>
</organism>
<dbReference type="Pfam" id="PF13302">
    <property type="entry name" value="Acetyltransf_3"/>
    <property type="match status" value="1"/>
</dbReference>
<dbReference type="KEGG" id="rsin:B6N60_01859"/>
<dbReference type="InterPro" id="IPR016181">
    <property type="entry name" value="Acyl_CoA_acyltransferase"/>
</dbReference>
<sequence length="193" mass="22050">MTTLVETERLIIRTWMPDRDAQQMFEMYNDPQVIHFLGSAARPPSVESQRQRLIDSVERSRLRNNGSGSWAIVAKDGQQILGKIMLSQLPDRDRIPTQDFEIGWHLRRSAWGQGYATEAGHAMLTYGFNVVRLPIIYAVVNPENHASLRVIKKLAMEPLGLTTKYYGIELLLFQKHPPVNINNSNSSLKIHDQ</sequence>
<name>A0A975T6W2_9NOST</name>
<feature type="domain" description="N-acetyltransferase" evidence="1">
    <location>
        <begin position="10"/>
        <end position="178"/>
    </location>
</feature>
<proteinExistence type="predicted"/>
<dbReference type="PANTHER" id="PTHR43792:SF1">
    <property type="entry name" value="N-ACETYLTRANSFERASE DOMAIN-CONTAINING PROTEIN"/>
    <property type="match status" value="1"/>
</dbReference>
<evidence type="ECO:0000259" key="1">
    <source>
        <dbReference type="PROSITE" id="PS51186"/>
    </source>
</evidence>
<gene>
    <name evidence="2" type="ORF">B6N60_01859</name>
</gene>
<dbReference type="Proteomes" id="UP000683511">
    <property type="component" value="Chromosome"/>
</dbReference>
<accession>A0A975T6W2</accession>
<reference evidence="2" key="1">
    <citation type="submission" date="2017-04" db="EMBL/GenBank/DDBJ databases">
        <title>Genome deletions in a multicellular cyanobacterial endosymbiont for morphological adaptation in marine diatoms.</title>
        <authorList>
            <person name="Wang Y."/>
            <person name="Gao H."/>
            <person name="Li R."/>
            <person name="Xu X."/>
        </authorList>
    </citation>
    <scope>NUCLEOTIDE SEQUENCE</scope>
    <source>
        <strain evidence="2">FACHB 800</strain>
    </source>
</reference>